<dbReference type="SUPFAM" id="SSF48403">
    <property type="entry name" value="Ankyrin repeat"/>
    <property type="match status" value="1"/>
</dbReference>
<evidence type="ECO:0000313" key="6">
    <source>
        <dbReference type="Proteomes" id="UP000069632"/>
    </source>
</evidence>
<dbReference type="InterPro" id="IPR036770">
    <property type="entry name" value="Ankyrin_rpt-contain_sf"/>
</dbReference>
<organism evidence="5 6">
    <name type="scientific">Campylobacter geochelonis</name>
    <dbReference type="NCBI Taxonomy" id="1780362"/>
    <lineage>
        <taxon>Bacteria</taxon>
        <taxon>Pseudomonadati</taxon>
        <taxon>Campylobacterota</taxon>
        <taxon>Epsilonproteobacteria</taxon>
        <taxon>Campylobacterales</taxon>
        <taxon>Campylobacteraceae</taxon>
        <taxon>Campylobacter</taxon>
    </lineage>
</organism>
<dbReference type="GO" id="GO:0045944">
    <property type="term" value="P:positive regulation of transcription by RNA polymerase II"/>
    <property type="evidence" value="ECO:0007669"/>
    <property type="project" value="TreeGrafter"/>
</dbReference>
<keyword evidence="2 3" id="KW-0040">ANK repeat</keyword>
<accession>A0A128EI26</accession>
<dbReference type="EMBL" id="FIZP01000008">
    <property type="protein sequence ID" value="CZE48528.1"/>
    <property type="molecule type" value="Genomic_DNA"/>
</dbReference>
<feature type="repeat" description="ANK" evidence="3">
    <location>
        <begin position="276"/>
        <end position="308"/>
    </location>
</feature>
<dbReference type="RefSeq" id="WP_075493253.1">
    <property type="nucleotide sequence ID" value="NZ_CP053844.1"/>
</dbReference>
<keyword evidence="6" id="KW-1185">Reference proteome</keyword>
<dbReference type="SMART" id="SM00248">
    <property type="entry name" value="ANK"/>
    <property type="match status" value="5"/>
</dbReference>
<dbReference type="PROSITE" id="PS50297">
    <property type="entry name" value="ANK_REP_REGION"/>
    <property type="match status" value="2"/>
</dbReference>
<evidence type="ECO:0000256" key="1">
    <source>
        <dbReference type="ARBA" id="ARBA00022737"/>
    </source>
</evidence>
<sequence>MRFIVAILSLSIFLMADICSDIKANPNAFFSNPLNLASIDKNFKCGYMFENLQNLENTTMQIRGVSIDCDGNSAIEYQNSFKQLIAKALLAPEIYKRGLNDAKTSDEIVNKNRDYFQIWASESLYNFLKQGEFNSYYQVGVPMLVDYYKDEFGYDEASAIFYANRVANEYLGAAVGSRKDKFSFSELDKIMLNKNSDDNMLIEYLFVKKPDLSELNSALKIAILENRSIRFLEILLDYGAEINSGYESALFFSLKNLAIVKFLLQNGADINYKNAFGKTALFYAVEFKDENLVNLLIENGADVNAKIISSYQKMALVSTTGGLPFELCALNHTSKSLLMHAAKYSNLKIVKTLIKNGAKIDDIDDIGFNLADFAALNDDKNVLNYIRTLGINESKKTGDQDE</sequence>
<name>A0A128EI26_9BACT</name>
<feature type="repeat" description="ANK" evidence="3">
    <location>
        <begin position="333"/>
        <end position="365"/>
    </location>
</feature>
<keyword evidence="1" id="KW-0677">Repeat</keyword>
<dbReference type="Gene3D" id="1.25.40.20">
    <property type="entry name" value="Ankyrin repeat-containing domain"/>
    <property type="match status" value="2"/>
</dbReference>
<dbReference type="Proteomes" id="UP000069632">
    <property type="component" value="Unassembled WGS sequence"/>
</dbReference>
<keyword evidence="4" id="KW-0732">Signal</keyword>
<protein>
    <submittedName>
        <fullName evidence="5">Ankyrin repeat-containing protein</fullName>
    </submittedName>
</protein>
<evidence type="ECO:0000256" key="4">
    <source>
        <dbReference type="SAM" id="SignalP"/>
    </source>
</evidence>
<evidence type="ECO:0000313" key="5">
    <source>
        <dbReference type="EMBL" id="CZE48528.1"/>
    </source>
</evidence>
<dbReference type="Pfam" id="PF12796">
    <property type="entry name" value="Ank_2"/>
    <property type="match status" value="1"/>
</dbReference>
<evidence type="ECO:0000256" key="3">
    <source>
        <dbReference type="PROSITE-ProRule" id="PRU00023"/>
    </source>
</evidence>
<dbReference type="InterPro" id="IPR050663">
    <property type="entry name" value="Ankyrin-SOCS_Box"/>
</dbReference>
<evidence type="ECO:0000256" key="2">
    <source>
        <dbReference type="ARBA" id="ARBA00023043"/>
    </source>
</evidence>
<dbReference type="OrthoDB" id="5357903at2"/>
<dbReference type="GO" id="GO:0000976">
    <property type="term" value="F:transcription cis-regulatory region binding"/>
    <property type="evidence" value="ECO:0007669"/>
    <property type="project" value="TreeGrafter"/>
</dbReference>
<gene>
    <name evidence="5" type="ORF">ERS672216_01462</name>
</gene>
<dbReference type="InterPro" id="IPR002110">
    <property type="entry name" value="Ankyrin_rpt"/>
</dbReference>
<dbReference type="Pfam" id="PF13637">
    <property type="entry name" value="Ank_4"/>
    <property type="match status" value="1"/>
</dbReference>
<dbReference type="AlphaFoldDB" id="A0A128EI26"/>
<reference evidence="5 6" key="1">
    <citation type="submission" date="2016-02" db="EMBL/GenBank/DDBJ databases">
        <authorList>
            <consortium name="Pathogen Informatics"/>
        </authorList>
    </citation>
    <scope>NUCLEOTIDE SEQUENCE [LARGE SCALE GENOMIC DNA]</scope>
    <source>
        <strain evidence="5 6">RC20</strain>
    </source>
</reference>
<dbReference type="PANTHER" id="PTHR24193">
    <property type="entry name" value="ANKYRIN REPEAT PROTEIN"/>
    <property type="match status" value="1"/>
</dbReference>
<feature type="chain" id="PRO_5007281538" evidence="4">
    <location>
        <begin position="17"/>
        <end position="402"/>
    </location>
</feature>
<proteinExistence type="predicted"/>
<feature type="signal peptide" evidence="4">
    <location>
        <begin position="1"/>
        <end position="16"/>
    </location>
</feature>
<dbReference type="PROSITE" id="PS50088">
    <property type="entry name" value="ANK_REPEAT"/>
    <property type="match status" value="2"/>
</dbReference>
<dbReference type="PANTHER" id="PTHR24193:SF121">
    <property type="entry name" value="ADA2A-CONTAINING COMPLEX COMPONENT 3, ISOFORM D"/>
    <property type="match status" value="1"/>
</dbReference>